<protein>
    <submittedName>
        <fullName evidence="4">Extracellular solute-binding protein, family 5</fullName>
    </submittedName>
</protein>
<dbReference type="CDD" id="cd08494">
    <property type="entry name" value="PBP2_NikA_DppA_OppA_like_6"/>
    <property type="match status" value="1"/>
</dbReference>
<dbReference type="PIRSF" id="PIRSF002741">
    <property type="entry name" value="MppA"/>
    <property type="match status" value="1"/>
</dbReference>
<keyword evidence="2" id="KW-0472">Membrane</keyword>
<dbReference type="GO" id="GO:1904680">
    <property type="term" value="F:peptide transmembrane transporter activity"/>
    <property type="evidence" value="ECO:0007669"/>
    <property type="project" value="TreeGrafter"/>
</dbReference>
<feature type="compositionally biased region" description="Polar residues" evidence="1">
    <location>
        <begin position="27"/>
        <end position="37"/>
    </location>
</feature>
<dbReference type="GO" id="GO:0015833">
    <property type="term" value="P:peptide transport"/>
    <property type="evidence" value="ECO:0007669"/>
    <property type="project" value="TreeGrafter"/>
</dbReference>
<dbReference type="InterPro" id="IPR030678">
    <property type="entry name" value="Peptide/Ni-bd"/>
</dbReference>
<dbReference type="eggNOG" id="COG0747">
    <property type="taxonomic scope" value="Bacteria"/>
</dbReference>
<evidence type="ECO:0000256" key="2">
    <source>
        <dbReference type="SAM" id="Phobius"/>
    </source>
</evidence>
<dbReference type="PANTHER" id="PTHR30290">
    <property type="entry name" value="PERIPLASMIC BINDING COMPONENT OF ABC TRANSPORTER"/>
    <property type="match status" value="1"/>
</dbReference>
<proteinExistence type="predicted"/>
<dbReference type="InterPro" id="IPR000914">
    <property type="entry name" value="SBP_5_dom"/>
</dbReference>
<feature type="domain" description="Solute-binding protein family 5" evidence="3">
    <location>
        <begin position="150"/>
        <end position="483"/>
    </location>
</feature>
<dbReference type="GO" id="GO:0042597">
    <property type="term" value="C:periplasmic space"/>
    <property type="evidence" value="ECO:0007669"/>
    <property type="project" value="UniProtKB-ARBA"/>
</dbReference>
<dbReference type="STRING" id="762211.BSTEL_1376"/>
<dbReference type="EMBL" id="JGZP01000006">
    <property type="protein sequence ID" value="KFI99098.1"/>
    <property type="molecule type" value="Genomic_DNA"/>
</dbReference>
<accession>A0A087DU98</accession>
<dbReference type="InterPro" id="IPR039424">
    <property type="entry name" value="SBP_5"/>
</dbReference>
<evidence type="ECO:0000256" key="1">
    <source>
        <dbReference type="SAM" id="MobiDB-lite"/>
    </source>
</evidence>
<dbReference type="SUPFAM" id="SSF53850">
    <property type="entry name" value="Periplasmic binding protein-like II"/>
    <property type="match status" value="1"/>
</dbReference>
<reference evidence="4 5" key="1">
    <citation type="submission" date="2014-03" db="EMBL/GenBank/DDBJ databases">
        <title>Genomics of Bifidobacteria.</title>
        <authorList>
            <person name="Ventura M."/>
            <person name="Milani C."/>
            <person name="Lugli G.A."/>
        </authorList>
    </citation>
    <scope>NUCLEOTIDE SEQUENCE [LARGE SCALE GENOMIC DNA]</scope>
    <source>
        <strain evidence="4 5">DSM 23968</strain>
    </source>
</reference>
<evidence type="ECO:0000259" key="3">
    <source>
        <dbReference type="Pfam" id="PF00496"/>
    </source>
</evidence>
<dbReference type="Gene3D" id="3.40.190.10">
    <property type="entry name" value="Periplasmic binding protein-like II"/>
    <property type="match status" value="1"/>
</dbReference>
<dbReference type="AlphaFoldDB" id="A0A087DU98"/>
<dbReference type="Pfam" id="PF00496">
    <property type="entry name" value="SBP_bac_5"/>
    <property type="match status" value="1"/>
</dbReference>
<keyword evidence="5" id="KW-1185">Reference proteome</keyword>
<dbReference type="Gene3D" id="3.10.105.10">
    <property type="entry name" value="Dipeptide-binding Protein, Domain 3"/>
    <property type="match status" value="1"/>
</dbReference>
<keyword evidence="2" id="KW-0812">Transmembrane</keyword>
<sequence length="573" mass="62187">MSQHDGVHGEAGATSDDTTKDDAANGVTAQDGTTNGITAGAASTDASLEGRAKSSKRQGGGKSKAWLWSLIAVIVVAALVVGVNAFFTNKQDGADGTGGASAAKTADTVAIGLKLAPVNLDIRHQSGSALEQILIGNVYESLVSRGSDNKVHPGLAKSWDVSKDGLTYTFHLNDHMNFSNGDTLDAEDVAWSINELKARKYYNYDQVANLDKAEAVDAHTVKLTLSAPDSNMLWYLTGRPGLVYDKDATWDEKTGALGSGPYTVESFDPSDKIVFKANPKYWGTAHKAKTENVIIRFLPDDNAGINALKSGDVQVLSPITATLAGPFRDNPEYVVKAGDGSDKFVLAFNMTDAKLKDKRVRQAIRYAIDHKQLIASRGGVDAKLGGPIPKVDPGYEDLSGVYPHDEAKAKKLMKEAGYSEDHPLEITLTYANVYGSELGEQLQSQLAPIGIDLHVNLVEFSTWLQDVHTNGDYELSLVDHAESHDFYKWATPSYYYHYDNKQVQDLYAKALAATTDEEASDYLAKAAKIVSEDAPADWLFSWRVTIAYAKGVHGFPQNLSQTVLPLWQITYEK</sequence>
<evidence type="ECO:0000313" key="4">
    <source>
        <dbReference type="EMBL" id="KFI99098.1"/>
    </source>
</evidence>
<keyword evidence="2" id="KW-1133">Transmembrane helix</keyword>
<organism evidence="4 5">
    <name type="scientific">Bifidobacterium stellenboschense</name>
    <dbReference type="NCBI Taxonomy" id="762211"/>
    <lineage>
        <taxon>Bacteria</taxon>
        <taxon>Bacillati</taxon>
        <taxon>Actinomycetota</taxon>
        <taxon>Actinomycetes</taxon>
        <taxon>Bifidobacteriales</taxon>
        <taxon>Bifidobacteriaceae</taxon>
        <taxon>Bifidobacterium</taxon>
    </lineage>
</organism>
<dbReference type="OrthoDB" id="9796817at2"/>
<feature type="transmembrane region" description="Helical" evidence="2">
    <location>
        <begin position="65"/>
        <end position="87"/>
    </location>
</feature>
<dbReference type="RefSeq" id="WP_034526795.1">
    <property type="nucleotide sequence ID" value="NZ_JGZP01000006.1"/>
</dbReference>
<comment type="caution">
    <text evidence="4">The sequence shown here is derived from an EMBL/GenBank/DDBJ whole genome shotgun (WGS) entry which is preliminary data.</text>
</comment>
<dbReference type="Proteomes" id="UP000029004">
    <property type="component" value="Unassembled WGS sequence"/>
</dbReference>
<dbReference type="GO" id="GO:0043190">
    <property type="term" value="C:ATP-binding cassette (ABC) transporter complex"/>
    <property type="evidence" value="ECO:0007669"/>
    <property type="project" value="InterPro"/>
</dbReference>
<name>A0A087DU98_9BIFI</name>
<gene>
    <name evidence="4" type="ORF">BSTEL_1376</name>
</gene>
<feature type="region of interest" description="Disordered" evidence="1">
    <location>
        <begin position="1"/>
        <end position="60"/>
    </location>
</feature>
<evidence type="ECO:0000313" key="5">
    <source>
        <dbReference type="Proteomes" id="UP000029004"/>
    </source>
</evidence>